<dbReference type="Proteomes" id="UP000623608">
    <property type="component" value="Unassembled WGS sequence"/>
</dbReference>
<evidence type="ECO:0000256" key="1">
    <source>
        <dbReference type="SAM" id="MobiDB-lite"/>
    </source>
</evidence>
<dbReference type="RefSeq" id="WP_203808167.1">
    <property type="nucleotide sequence ID" value="NZ_BOMY01000030.1"/>
</dbReference>
<evidence type="ECO:0008006" key="5">
    <source>
        <dbReference type="Google" id="ProtNLM"/>
    </source>
</evidence>
<dbReference type="EMBL" id="BOMY01000030">
    <property type="protein sequence ID" value="GIF21506.1"/>
    <property type="molecule type" value="Genomic_DNA"/>
</dbReference>
<feature type="region of interest" description="Disordered" evidence="1">
    <location>
        <begin position="103"/>
        <end position="151"/>
    </location>
</feature>
<feature type="transmembrane region" description="Helical" evidence="2">
    <location>
        <begin position="20"/>
        <end position="45"/>
    </location>
</feature>
<keyword evidence="2" id="KW-1133">Transmembrane helix</keyword>
<protein>
    <recommendedName>
        <fullName evidence="5">DUF1275 domain-containing protein</fullName>
    </recommendedName>
</protein>
<proteinExistence type="predicted"/>
<gene>
    <name evidence="3" type="ORF">Ate02nite_42360</name>
</gene>
<evidence type="ECO:0000256" key="2">
    <source>
        <dbReference type="SAM" id="Phobius"/>
    </source>
</evidence>
<name>A0A919NP58_9ACTN</name>
<dbReference type="AlphaFoldDB" id="A0A919NP58"/>
<dbReference type="Pfam" id="PF06912">
    <property type="entry name" value="DUF1275"/>
    <property type="match status" value="1"/>
</dbReference>
<accession>A0A919NP58</accession>
<sequence>MSVTSGRAMALAATAGSVDLLALTVLGGAFASIVTGNLVTIGFALGAGVRSGRRCGSWGPWWRGRRPVRPCSRPCAGPPPWYQWYFWVRLFWWDCGAGVPQMRMTGGGKRRHGPPKADGRSARTATPAEDQLSNPDYSPSRAKTWRRVNRH</sequence>
<evidence type="ECO:0000313" key="3">
    <source>
        <dbReference type="EMBL" id="GIF21506.1"/>
    </source>
</evidence>
<keyword evidence="2" id="KW-0812">Transmembrane</keyword>
<evidence type="ECO:0000313" key="4">
    <source>
        <dbReference type="Proteomes" id="UP000623608"/>
    </source>
</evidence>
<reference evidence="3" key="1">
    <citation type="submission" date="2021-01" db="EMBL/GenBank/DDBJ databases">
        <title>Whole genome shotgun sequence of Actinoplanes tereljensis NBRC 105297.</title>
        <authorList>
            <person name="Komaki H."/>
            <person name="Tamura T."/>
        </authorList>
    </citation>
    <scope>NUCLEOTIDE SEQUENCE</scope>
    <source>
        <strain evidence="3">NBRC 105297</strain>
    </source>
</reference>
<dbReference type="InterPro" id="IPR010699">
    <property type="entry name" value="DUF1275"/>
</dbReference>
<organism evidence="3 4">
    <name type="scientific">Paractinoplanes tereljensis</name>
    <dbReference type="NCBI Taxonomy" id="571912"/>
    <lineage>
        <taxon>Bacteria</taxon>
        <taxon>Bacillati</taxon>
        <taxon>Actinomycetota</taxon>
        <taxon>Actinomycetes</taxon>
        <taxon>Micromonosporales</taxon>
        <taxon>Micromonosporaceae</taxon>
        <taxon>Paractinoplanes</taxon>
    </lineage>
</organism>
<keyword evidence="4" id="KW-1185">Reference proteome</keyword>
<keyword evidence="2" id="KW-0472">Membrane</keyword>
<comment type="caution">
    <text evidence="3">The sequence shown here is derived from an EMBL/GenBank/DDBJ whole genome shotgun (WGS) entry which is preliminary data.</text>
</comment>